<dbReference type="SUPFAM" id="SSF48403">
    <property type="entry name" value="Ankyrin repeat"/>
    <property type="match status" value="1"/>
</dbReference>
<dbReference type="InterPro" id="IPR051070">
    <property type="entry name" value="NF-kappa-B_inhibitor"/>
</dbReference>
<name>A0AAD1Y6Z5_EUPCR</name>
<feature type="region of interest" description="Disordered" evidence="4">
    <location>
        <begin position="270"/>
        <end position="305"/>
    </location>
</feature>
<organism evidence="5 6">
    <name type="scientific">Euplotes crassus</name>
    <dbReference type="NCBI Taxonomy" id="5936"/>
    <lineage>
        <taxon>Eukaryota</taxon>
        <taxon>Sar</taxon>
        <taxon>Alveolata</taxon>
        <taxon>Ciliophora</taxon>
        <taxon>Intramacronucleata</taxon>
        <taxon>Spirotrichea</taxon>
        <taxon>Hypotrichia</taxon>
        <taxon>Euplotida</taxon>
        <taxon>Euplotidae</taxon>
        <taxon>Moneuplotes</taxon>
    </lineage>
</organism>
<reference evidence="5" key="1">
    <citation type="submission" date="2023-07" db="EMBL/GenBank/DDBJ databases">
        <authorList>
            <consortium name="AG Swart"/>
            <person name="Singh M."/>
            <person name="Singh A."/>
            <person name="Seah K."/>
            <person name="Emmerich C."/>
        </authorList>
    </citation>
    <scope>NUCLEOTIDE SEQUENCE</scope>
    <source>
        <strain evidence="5">DP1</strain>
    </source>
</reference>
<dbReference type="Proteomes" id="UP001295684">
    <property type="component" value="Unassembled WGS sequence"/>
</dbReference>
<proteinExistence type="predicted"/>
<dbReference type="Gene3D" id="1.25.40.20">
    <property type="entry name" value="Ankyrin repeat-containing domain"/>
    <property type="match status" value="1"/>
</dbReference>
<evidence type="ECO:0000256" key="4">
    <source>
        <dbReference type="SAM" id="MobiDB-lite"/>
    </source>
</evidence>
<dbReference type="SMART" id="SM00248">
    <property type="entry name" value="ANK"/>
    <property type="match status" value="4"/>
</dbReference>
<evidence type="ECO:0000256" key="1">
    <source>
        <dbReference type="ARBA" id="ARBA00022737"/>
    </source>
</evidence>
<dbReference type="EMBL" id="CAMPGE010028236">
    <property type="protein sequence ID" value="CAI2385782.1"/>
    <property type="molecule type" value="Genomic_DNA"/>
</dbReference>
<evidence type="ECO:0000256" key="3">
    <source>
        <dbReference type="PROSITE-ProRule" id="PRU00023"/>
    </source>
</evidence>
<dbReference type="InterPro" id="IPR036770">
    <property type="entry name" value="Ankyrin_rpt-contain_sf"/>
</dbReference>
<evidence type="ECO:0000256" key="2">
    <source>
        <dbReference type="ARBA" id="ARBA00023043"/>
    </source>
</evidence>
<dbReference type="AlphaFoldDB" id="A0AAD1Y6Z5"/>
<keyword evidence="1" id="KW-0677">Repeat</keyword>
<keyword evidence="6" id="KW-1185">Reference proteome</keyword>
<feature type="compositionally biased region" description="Basic and acidic residues" evidence="4">
    <location>
        <begin position="272"/>
        <end position="290"/>
    </location>
</feature>
<gene>
    <name evidence="5" type="ORF">ECRASSUSDP1_LOCUS27365</name>
</gene>
<dbReference type="InterPro" id="IPR002110">
    <property type="entry name" value="Ankyrin_rpt"/>
</dbReference>
<feature type="repeat" description="ANK" evidence="3">
    <location>
        <begin position="157"/>
        <end position="189"/>
    </location>
</feature>
<dbReference type="PANTHER" id="PTHR46680">
    <property type="entry name" value="NF-KAPPA-B INHIBITOR ALPHA"/>
    <property type="match status" value="1"/>
</dbReference>
<evidence type="ECO:0000313" key="5">
    <source>
        <dbReference type="EMBL" id="CAI2385782.1"/>
    </source>
</evidence>
<comment type="caution">
    <text evidence="5">The sequence shown here is derived from an EMBL/GenBank/DDBJ whole genome shotgun (WGS) entry which is preliminary data.</text>
</comment>
<dbReference type="Pfam" id="PF12796">
    <property type="entry name" value="Ank_2"/>
    <property type="match status" value="1"/>
</dbReference>
<accession>A0AAD1Y6Z5</accession>
<dbReference type="PROSITE" id="PS50088">
    <property type="entry name" value="ANK_REPEAT"/>
    <property type="match status" value="2"/>
</dbReference>
<dbReference type="PANTHER" id="PTHR46680:SF3">
    <property type="entry name" value="NF-KAPPA-B INHIBITOR CACTUS"/>
    <property type="match status" value="1"/>
</dbReference>
<sequence>MDSSFALVQRKFSLPGTFSSPVDRFHRACKAGQVDLIREYCTSDLKYEVLNSTNNNLKWTPLVRSILARQITITKILLAAGADPEIKSADGETAIFQACKIQSSTMLELLARYKVLINVENLNGDYPLHITSLHGNKMLCKLLLIKGADPNVQNKFSKNTPLHIAIERGHMDCAMILFKYGAMGDILNKNGQTPLSLATKLDKIKLDHYFAYQRKSKSVVRPEHRGSSTSLIDCDISCISLQKVSNCESGMSSPSLSHCTSKFLYSTINTKNPEERQENLSKIEESKEDSSEVTQQPPRWEERQGILEIQPSKRSRFNGKESLSKQMLHEFQPHQTPQNLNRSYIKIDENDINKSQIALQTDPELMNKNGLTTREDLPDSFHCNQSLDKLNDKLKLVLKEEVTQNQNTPEKTPIFDNGGFNFTLGFGQTAQFNPKMSDTKIISQGDTFEQTKTYDTKSFEMSPHRNSGIQNFKDISGVSLIEPDLAPVSDSDESAEFEEWEQFDERIAYNTQERNLLSSIDHNILQKPDPDFQGKKIPFSRSSYNSTETPFNRYKRACVNSINRSNMVIKDPEITNDYITIHKIPDTPECKLNLFGKSHKAKCPERLYSTHSHKIPSRANQSYDCEPTKRGTNFMERKPPIYTQDSSLNLTNLSRIITEKACSKFSCSPEQNSEEYELNIVNDHHAEQPIDTERTDVSEHERAKPLHQSHIKRAGTKCKVTQNLRQRRTSHLIPDSACISGMREGKIRPSAALPFNKKFEYYLKN</sequence>
<protein>
    <submittedName>
        <fullName evidence="5">Uncharacterized protein</fullName>
    </submittedName>
</protein>
<dbReference type="PROSITE" id="PS50297">
    <property type="entry name" value="ANK_REP_REGION"/>
    <property type="match status" value="2"/>
</dbReference>
<evidence type="ECO:0000313" key="6">
    <source>
        <dbReference type="Proteomes" id="UP001295684"/>
    </source>
</evidence>
<feature type="repeat" description="ANK" evidence="3">
    <location>
        <begin position="123"/>
        <end position="155"/>
    </location>
</feature>
<keyword evidence="2 3" id="KW-0040">ANK repeat</keyword>